<comment type="similarity">
    <text evidence="2">Belongs to the DsbD family.</text>
</comment>
<dbReference type="Pfam" id="PF02683">
    <property type="entry name" value="DsbD_TM"/>
    <property type="match status" value="1"/>
</dbReference>
<feature type="transmembrane region" description="Helical" evidence="6">
    <location>
        <begin position="133"/>
        <end position="158"/>
    </location>
</feature>
<keyword evidence="5 6" id="KW-0472">Membrane</keyword>
<evidence type="ECO:0000256" key="2">
    <source>
        <dbReference type="ARBA" id="ARBA00006143"/>
    </source>
</evidence>
<dbReference type="GO" id="GO:0017004">
    <property type="term" value="P:cytochrome complex assembly"/>
    <property type="evidence" value="ECO:0007669"/>
    <property type="project" value="InterPro"/>
</dbReference>
<evidence type="ECO:0000256" key="4">
    <source>
        <dbReference type="ARBA" id="ARBA00022989"/>
    </source>
</evidence>
<reference evidence="9" key="1">
    <citation type="submission" date="2015-01" db="EMBL/GenBank/DDBJ databases">
        <authorList>
            <person name="Manzoor Shahid"/>
            <person name="Zubair Saima"/>
        </authorList>
    </citation>
    <scope>NUCLEOTIDE SEQUENCE [LARGE SCALE GENOMIC DNA]</scope>
    <source>
        <strain evidence="9">Sp3</strain>
    </source>
</reference>
<dbReference type="OrthoDB" id="9809733at2"/>
<protein>
    <submittedName>
        <fullName evidence="8">Cytochrome C-type biogenesis protein</fullName>
    </submittedName>
</protein>
<keyword evidence="3 6" id="KW-0812">Transmembrane</keyword>
<feature type="transmembrane region" description="Helical" evidence="6">
    <location>
        <begin position="16"/>
        <end position="49"/>
    </location>
</feature>
<dbReference type="PANTHER" id="PTHR31272:SF6">
    <property type="entry name" value="CYTOCHROME C-TYPE BIOGENESIS CCDA-LIKE CHLOROPLASTIC PROTEIN"/>
    <property type="match status" value="1"/>
</dbReference>
<evidence type="ECO:0000256" key="3">
    <source>
        <dbReference type="ARBA" id="ARBA00022692"/>
    </source>
</evidence>
<dbReference type="GO" id="GO:0016020">
    <property type="term" value="C:membrane"/>
    <property type="evidence" value="ECO:0007669"/>
    <property type="project" value="UniProtKB-SubCell"/>
</dbReference>
<comment type="subcellular location">
    <subcellularLocation>
        <location evidence="1">Membrane</location>
        <topology evidence="1">Multi-pass membrane protein</topology>
    </subcellularLocation>
</comment>
<gene>
    <name evidence="8" type="primary">ccdA</name>
    <name evidence="8" type="ORF">SSCH_810035</name>
</gene>
<feature type="domain" description="Cytochrome C biogenesis protein transmembrane" evidence="7">
    <location>
        <begin position="17"/>
        <end position="223"/>
    </location>
</feature>
<keyword evidence="9" id="KW-1185">Reference proteome</keyword>
<evidence type="ECO:0000256" key="6">
    <source>
        <dbReference type="SAM" id="Phobius"/>
    </source>
</evidence>
<evidence type="ECO:0000313" key="8">
    <source>
        <dbReference type="EMBL" id="CEO90361.1"/>
    </source>
</evidence>
<feature type="transmembrane region" description="Helical" evidence="6">
    <location>
        <begin position="93"/>
        <end position="113"/>
    </location>
</feature>
<dbReference type="PANTHER" id="PTHR31272">
    <property type="entry name" value="CYTOCHROME C-TYPE BIOGENESIS PROTEIN HI_1454-RELATED"/>
    <property type="match status" value="1"/>
</dbReference>
<evidence type="ECO:0000313" key="9">
    <source>
        <dbReference type="Proteomes" id="UP000046155"/>
    </source>
</evidence>
<sequence>MEALLLNFGELLSQNIWFAFIMALVAGLISSFSPCVLSAIPLIIGYVGGYAGDDQKRALKFSLLFCSGLVLTFTALGAASALLGKMMTGAGKWWYLLLALIMAAAGLQLLGIFQFRSSSCRMPSRREGLLGAFLLGIVGGILSSPCATPVLVAILAFVAGKGSIYLGIGLLAVYSIGHCALLLIAGTSVGFVNKLASSSRTEKWGRVLKSLLGLLMIILAFYLFYLGI</sequence>
<keyword evidence="4 6" id="KW-1133">Transmembrane helix</keyword>
<accession>A0A0B7MQT8</accession>
<feature type="transmembrane region" description="Helical" evidence="6">
    <location>
        <begin position="207"/>
        <end position="225"/>
    </location>
</feature>
<feature type="transmembrane region" description="Helical" evidence="6">
    <location>
        <begin position="164"/>
        <end position="186"/>
    </location>
</feature>
<evidence type="ECO:0000256" key="1">
    <source>
        <dbReference type="ARBA" id="ARBA00004141"/>
    </source>
</evidence>
<dbReference type="RefSeq" id="WP_044666122.1">
    <property type="nucleotide sequence ID" value="NZ_CDRZ01000282.1"/>
</dbReference>
<organism evidence="8 9">
    <name type="scientific">Syntrophaceticus schinkii</name>
    <dbReference type="NCBI Taxonomy" id="499207"/>
    <lineage>
        <taxon>Bacteria</taxon>
        <taxon>Bacillati</taxon>
        <taxon>Bacillota</taxon>
        <taxon>Clostridia</taxon>
        <taxon>Thermoanaerobacterales</taxon>
        <taxon>Thermoanaerobacterales Family III. Incertae Sedis</taxon>
        <taxon>Syntrophaceticus</taxon>
    </lineage>
</organism>
<name>A0A0B7MQT8_9FIRM</name>
<dbReference type="Proteomes" id="UP000046155">
    <property type="component" value="Unassembled WGS sequence"/>
</dbReference>
<dbReference type="AlphaFoldDB" id="A0A0B7MQT8"/>
<evidence type="ECO:0000259" key="7">
    <source>
        <dbReference type="Pfam" id="PF02683"/>
    </source>
</evidence>
<feature type="transmembrane region" description="Helical" evidence="6">
    <location>
        <begin position="61"/>
        <end position="81"/>
    </location>
</feature>
<dbReference type="InterPro" id="IPR003834">
    <property type="entry name" value="Cyt_c_assmbl_TM_dom"/>
</dbReference>
<evidence type="ECO:0000256" key="5">
    <source>
        <dbReference type="ARBA" id="ARBA00023136"/>
    </source>
</evidence>
<dbReference type="EMBL" id="CDRZ01000282">
    <property type="protein sequence ID" value="CEO90361.1"/>
    <property type="molecule type" value="Genomic_DNA"/>
</dbReference>
<proteinExistence type="inferred from homology"/>
<dbReference type="InterPro" id="IPR051790">
    <property type="entry name" value="Cytochrome_c-biogenesis_DsbD"/>
</dbReference>